<feature type="domain" description="Adenosine/AMP deaminase N-terminal" evidence="12">
    <location>
        <begin position="21"/>
        <end position="103"/>
    </location>
</feature>
<sequence>MTYSCFKAYFPLLLLNVLFLHIDCMSISAYTLERQRIMKSEESDMFGSSLVLNKQEGLISDILIKAKRAEIEDSRVNGTIFPPAINFFESKKLIDSSKVFQIIKRMPKGGALHTHGSAITSLDWLVKNVTYRANCYMCHDNQGHLQMHFYDTPPQPSYCQWESVQHVRERSGNALLFDQQLIKNISIIVDDPHSTYVTVNDVWRRFGLYFKIVNGLYRYTPIFKDYLQQALREFEEDNVQYIEIRATLSPLYELDGSKHDQEHKLLTYRDTVNDYMAAHPDFIGCKLIQSGIRFFKRDDILDDIKSYVKYQQKYSDIIRGFDLIGQEGPGKPLSYYLDDLLYPSTLDPPVSVPYFFHAGETDWEGSQVDLSLVDAVLLNTSRIGHGFALYKHPEVMKMLKQKDIAIEVNPISNQVLKLVEDLRNHGAITMFANDYPLVVGSDDPAAWGALPQSHDFYMAYMAMTREDAGLEVLKQLAINSMQYSAMTSSEKMEAMKKWERKWNEFIIEILRQHSHDGQLIG</sequence>
<keyword evidence="8" id="KW-0378">Hydrolase</keyword>
<accession>B6RB05</accession>
<protein>
    <recommendedName>
        <fullName evidence="4">adenosine deaminase</fullName>
        <ecNumber evidence="4">3.5.4.4</ecNumber>
    </recommendedName>
</protein>
<evidence type="ECO:0000256" key="9">
    <source>
        <dbReference type="ARBA" id="ARBA00047764"/>
    </source>
</evidence>
<evidence type="ECO:0000259" key="12">
    <source>
        <dbReference type="Pfam" id="PF08451"/>
    </source>
</evidence>
<dbReference type="EC" id="3.5.4.4" evidence="4"/>
<dbReference type="GO" id="GO:0046872">
    <property type="term" value="F:metal ion binding"/>
    <property type="evidence" value="ECO:0007669"/>
    <property type="project" value="UniProtKB-KW"/>
</dbReference>
<proteinExistence type="evidence at transcript level"/>
<dbReference type="GO" id="GO:0005615">
    <property type="term" value="C:extracellular space"/>
    <property type="evidence" value="ECO:0007669"/>
    <property type="project" value="InterPro"/>
</dbReference>
<dbReference type="AlphaFoldDB" id="B6RB05"/>
<dbReference type="EMBL" id="EF103349">
    <property type="protein sequence ID" value="ABO26607.1"/>
    <property type="molecule type" value="mRNA"/>
</dbReference>
<comment type="similarity">
    <text evidence="3">Belongs to the metallo-dependent hydrolases superfamily. Adenosine and AMP deaminases family. ADGF subfamily.</text>
</comment>
<dbReference type="FunFam" id="3.20.20.140:FF:000017">
    <property type="entry name" value="Adenosine deaminase 2"/>
    <property type="match status" value="1"/>
</dbReference>
<dbReference type="InterPro" id="IPR006330">
    <property type="entry name" value="Ado/ade_deaminase"/>
</dbReference>
<reference evidence="13" key="1">
    <citation type="submission" date="2006-10" db="EMBL/GenBank/DDBJ databases">
        <title>Novel gene discovery from Haliotis discus discus by normalized cDNA library analysis.</title>
        <authorList>
            <person name="Kang H.-S."/>
            <person name="De Zoysa M."/>
            <person name="Lee J."/>
        </authorList>
    </citation>
    <scope>NUCLEOTIDE SEQUENCE</scope>
</reference>
<keyword evidence="6" id="KW-0479">Metal-binding</keyword>
<dbReference type="InterPro" id="IPR001365">
    <property type="entry name" value="A_deaminase_dom"/>
</dbReference>
<evidence type="ECO:0000256" key="5">
    <source>
        <dbReference type="ARBA" id="ARBA00022525"/>
    </source>
</evidence>
<feature type="chain" id="PRO_5002846280" description="adenosine deaminase" evidence="10">
    <location>
        <begin position="30"/>
        <end position="521"/>
    </location>
</feature>
<evidence type="ECO:0000256" key="1">
    <source>
        <dbReference type="ARBA" id="ARBA00001947"/>
    </source>
</evidence>
<organism evidence="13">
    <name type="scientific">Haliotis discus discus</name>
    <name type="common">disc abalone</name>
    <dbReference type="NCBI Taxonomy" id="91233"/>
    <lineage>
        <taxon>Eukaryota</taxon>
        <taxon>Metazoa</taxon>
        <taxon>Spiralia</taxon>
        <taxon>Lophotrochozoa</taxon>
        <taxon>Mollusca</taxon>
        <taxon>Gastropoda</taxon>
        <taxon>Vetigastropoda</taxon>
        <taxon>Lepetellida</taxon>
        <taxon>Haliotoidea</taxon>
        <taxon>Haliotidae</taxon>
        <taxon>Haliotis</taxon>
    </lineage>
</organism>
<dbReference type="PANTHER" id="PTHR11409">
    <property type="entry name" value="ADENOSINE DEAMINASE"/>
    <property type="match status" value="1"/>
</dbReference>
<dbReference type="GO" id="GO:0004000">
    <property type="term" value="F:adenosine deaminase activity"/>
    <property type="evidence" value="ECO:0007669"/>
    <property type="project" value="InterPro"/>
</dbReference>
<dbReference type="SUPFAM" id="SSF51556">
    <property type="entry name" value="Metallo-dependent hydrolases"/>
    <property type="match status" value="1"/>
</dbReference>
<evidence type="ECO:0000313" key="13">
    <source>
        <dbReference type="EMBL" id="ABO26607.1"/>
    </source>
</evidence>
<evidence type="ECO:0000256" key="4">
    <source>
        <dbReference type="ARBA" id="ARBA00012784"/>
    </source>
</evidence>
<evidence type="ECO:0000256" key="2">
    <source>
        <dbReference type="ARBA" id="ARBA00004613"/>
    </source>
</evidence>
<feature type="domain" description="Adenosine deaminase" evidence="11">
    <location>
        <begin position="201"/>
        <end position="494"/>
    </location>
</feature>
<evidence type="ECO:0000256" key="8">
    <source>
        <dbReference type="ARBA" id="ARBA00022801"/>
    </source>
</evidence>
<dbReference type="InterPro" id="IPR006331">
    <property type="entry name" value="ADGF"/>
</dbReference>
<dbReference type="NCBIfam" id="TIGR01431">
    <property type="entry name" value="adm_rel"/>
    <property type="match status" value="1"/>
</dbReference>
<keyword evidence="5" id="KW-0964">Secreted</keyword>
<keyword evidence="7 10" id="KW-0732">Signal</keyword>
<evidence type="ECO:0000256" key="6">
    <source>
        <dbReference type="ARBA" id="ARBA00022723"/>
    </source>
</evidence>
<dbReference type="PANTHER" id="PTHR11409:SF39">
    <property type="entry name" value="ADENOSINE DEAMINASE 2"/>
    <property type="match status" value="1"/>
</dbReference>
<dbReference type="InterPro" id="IPR013659">
    <property type="entry name" value="A_deaminase_N"/>
</dbReference>
<dbReference type="GO" id="GO:0046103">
    <property type="term" value="P:inosine biosynthetic process"/>
    <property type="evidence" value="ECO:0007669"/>
    <property type="project" value="TreeGrafter"/>
</dbReference>
<comment type="cofactor">
    <cofactor evidence="1">
        <name>Zn(2+)</name>
        <dbReference type="ChEBI" id="CHEBI:29105"/>
    </cofactor>
</comment>
<comment type="catalytic activity">
    <reaction evidence="9">
        <text>adenosine + H2O + H(+) = inosine + NH4(+)</text>
        <dbReference type="Rhea" id="RHEA:24408"/>
        <dbReference type="ChEBI" id="CHEBI:15377"/>
        <dbReference type="ChEBI" id="CHEBI:15378"/>
        <dbReference type="ChEBI" id="CHEBI:16335"/>
        <dbReference type="ChEBI" id="CHEBI:17596"/>
        <dbReference type="ChEBI" id="CHEBI:28938"/>
        <dbReference type="EC" id="3.5.4.4"/>
    </reaction>
</comment>
<comment type="subcellular location">
    <subcellularLocation>
        <location evidence="2">Secreted</location>
    </subcellularLocation>
</comment>
<evidence type="ECO:0000259" key="11">
    <source>
        <dbReference type="Pfam" id="PF00962"/>
    </source>
</evidence>
<dbReference type="InterPro" id="IPR032466">
    <property type="entry name" value="Metal_Hydrolase"/>
</dbReference>
<dbReference type="GO" id="GO:0006154">
    <property type="term" value="P:adenosine catabolic process"/>
    <property type="evidence" value="ECO:0007669"/>
    <property type="project" value="InterPro"/>
</dbReference>
<evidence type="ECO:0000256" key="3">
    <source>
        <dbReference type="ARBA" id="ARBA00006083"/>
    </source>
</evidence>
<dbReference type="Pfam" id="PF08451">
    <property type="entry name" value="A_deaminase_N"/>
    <property type="match status" value="1"/>
</dbReference>
<dbReference type="Gene3D" id="3.20.20.140">
    <property type="entry name" value="Metal-dependent hydrolases"/>
    <property type="match status" value="1"/>
</dbReference>
<name>B6RB05_HALDI</name>
<feature type="signal peptide" evidence="10">
    <location>
        <begin position="1"/>
        <end position="29"/>
    </location>
</feature>
<dbReference type="CDD" id="cd01321">
    <property type="entry name" value="ADGF"/>
    <property type="match status" value="1"/>
</dbReference>
<evidence type="ECO:0000256" key="10">
    <source>
        <dbReference type="SAM" id="SignalP"/>
    </source>
</evidence>
<evidence type="ECO:0000256" key="7">
    <source>
        <dbReference type="ARBA" id="ARBA00022729"/>
    </source>
</evidence>
<dbReference type="Pfam" id="PF00962">
    <property type="entry name" value="A_deaminase"/>
    <property type="match status" value="1"/>
</dbReference>